<dbReference type="AlphaFoldDB" id="A0AAW2GP54"/>
<evidence type="ECO:0000313" key="1">
    <source>
        <dbReference type="EMBL" id="KAL0128476.1"/>
    </source>
</evidence>
<evidence type="ECO:0008006" key="3">
    <source>
        <dbReference type="Google" id="ProtNLM"/>
    </source>
</evidence>
<dbReference type="EMBL" id="JADYXP020000003">
    <property type="protein sequence ID" value="KAL0128476.1"/>
    <property type="molecule type" value="Genomic_DNA"/>
</dbReference>
<reference evidence="1 2" key="1">
    <citation type="submission" date="2023-03" db="EMBL/GenBank/DDBJ databases">
        <title>High recombination rates correlate with genetic variation in Cardiocondyla obscurior ants.</title>
        <authorList>
            <person name="Errbii M."/>
        </authorList>
    </citation>
    <scope>NUCLEOTIDE SEQUENCE [LARGE SCALE GENOMIC DNA]</scope>
    <source>
        <strain evidence="1">Alpha-2009</strain>
        <tissue evidence="1">Whole body</tissue>
    </source>
</reference>
<dbReference type="Proteomes" id="UP001430953">
    <property type="component" value="Unassembled WGS sequence"/>
</dbReference>
<comment type="caution">
    <text evidence="1">The sequence shown here is derived from an EMBL/GenBank/DDBJ whole genome shotgun (WGS) entry which is preliminary data.</text>
</comment>
<sequence>MRACFATRCAPTVQRNVRKDLSSKIARANVVHLKLKRKLKKVQESEEIKLDLKKLILKPKESRRLRVALRLARHLSAEEPNSKKSSK</sequence>
<keyword evidence="2" id="KW-1185">Reference proteome</keyword>
<name>A0AAW2GP54_9HYME</name>
<evidence type="ECO:0000313" key="2">
    <source>
        <dbReference type="Proteomes" id="UP001430953"/>
    </source>
</evidence>
<protein>
    <recommendedName>
        <fullName evidence="3">Ribosomal protein L28</fullName>
    </recommendedName>
</protein>
<accession>A0AAW2GP54</accession>
<proteinExistence type="predicted"/>
<gene>
    <name evidence="1" type="ORF">PUN28_003645</name>
</gene>
<organism evidence="1 2">
    <name type="scientific">Cardiocondyla obscurior</name>
    <dbReference type="NCBI Taxonomy" id="286306"/>
    <lineage>
        <taxon>Eukaryota</taxon>
        <taxon>Metazoa</taxon>
        <taxon>Ecdysozoa</taxon>
        <taxon>Arthropoda</taxon>
        <taxon>Hexapoda</taxon>
        <taxon>Insecta</taxon>
        <taxon>Pterygota</taxon>
        <taxon>Neoptera</taxon>
        <taxon>Endopterygota</taxon>
        <taxon>Hymenoptera</taxon>
        <taxon>Apocrita</taxon>
        <taxon>Aculeata</taxon>
        <taxon>Formicoidea</taxon>
        <taxon>Formicidae</taxon>
        <taxon>Myrmicinae</taxon>
        <taxon>Cardiocondyla</taxon>
    </lineage>
</organism>